<evidence type="ECO:0000313" key="1">
    <source>
        <dbReference type="EMBL" id="KRO61108.1"/>
    </source>
</evidence>
<organism evidence="1 2">
    <name type="scientific">Verrucomicrobia subdivision 6 bacterium BACL9 MAG-120507-bin52</name>
    <dbReference type="NCBI Taxonomy" id="1655590"/>
    <lineage>
        <taxon>Bacteria</taxon>
        <taxon>Pseudomonadati</taxon>
        <taxon>Verrucomicrobiota</taxon>
        <taxon>Verrucomicrobiia</taxon>
        <taxon>Verrucomicrobiales</taxon>
        <taxon>Verrucomicrobia subdivision 6</taxon>
    </lineage>
</organism>
<accession>A0A0R2RF75</accession>
<reference evidence="1 2" key="1">
    <citation type="submission" date="2015-10" db="EMBL/GenBank/DDBJ databases">
        <title>Metagenome-Assembled Genomes uncover a global brackish microbiome.</title>
        <authorList>
            <person name="Hugerth L.W."/>
            <person name="Larsson J."/>
            <person name="Alneberg J."/>
            <person name="Lindh M.V."/>
            <person name="Legrand C."/>
            <person name="Pinhassi J."/>
            <person name="Andersson A.F."/>
        </authorList>
    </citation>
    <scope>NUCLEOTIDE SEQUENCE [LARGE SCALE GENOMIC DNA]</scope>
    <source>
        <strain evidence="1">BACL18 MAG-120507-bin52</strain>
    </source>
</reference>
<gene>
    <name evidence="1" type="ORF">ABR82_06210</name>
</gene>
<comment type="caution">
    <text evidence="1">The sequence shown here is derived from an EMBL/GenBank/DDBJ whole genome shotgun (WGS) entry which is preliminary data.</text>
</comment>
<proteinExistence type="predicted"/>
<sequence length="102" mass="10913">MKILHLLAAPPRTPSSTQFWQTVQEELGSGKTVSAYLLHEGASALLDPRLAKVVGQGLRLFACPRAVDSFAPQAKVELVLGGPGLLAELIERSDSIESYNPS</sequence>
<dbReference type="AlphaFoldDB" id="A0A0R2RF75"/>
<name>A0A0R2RF75_9BACT</name>
<dbReference type="Proteomes" id="UP000051269">
    <property type="component" value="Unassembled WGS sequence"/>
</dbReference>
<evidence type="ECO:0000313" key="2">
    <source>
        <dbReference type="Proteomes" id="UP000051269"/>
    </source>
</evidence>
<dbReference type="EMBL" id="LIBO01000248">
    <property type="protein sequence ID" value="KRO61108.1"/>
    <property type="molecule type" value="Genomic_DNA"/>
</dbReference>
<protein>
    <submittedName>
        <fullName evidence="1">Uncharacterized protein</fullName>
    </submittedName>
</protein>